<dbReference type="Proteomes" id="UP001246858">
    <property type="component" value="Unassembled WGS sequence"/>
</dbReference>
<reference evidence="1" key="1">
    <citation type="submission" date="2023-07" db="EMBL/GenBank/DDBJ databases">
        <title>Sorghum-associated microbial communities from plants grown in Nebraska, USA.</title>
        <authorList>
            <person name="Schachtman D."/>
        </authorList>
    </citation>
    <scope>NUCLEOTIDE SEQUENCE</scope>
    <source>
        <strain evidence="1">2697</strain>
    </source>
</reference>
<name>A0ACC6KSJ2_9SPHI</name>
<comment type="caution">
    <text evidence="1">The sequence shown here is derived from an EMBL/GenBank/DDBJ whole genome shotgun (WGS) entry which is preliminary data.</text>
</comment>
<gene>
    <name evidence="1" type="ORF">J2X78_000875</name>
</gene>
<dbReference type="EMBL" id="JAVDTF010000001">
    <property type="protein sequence ID" value="MDR6782323.1"/>
    <property type="molecule type" value="Genomic_DNA"/>
</dbReference>
<protein>
    <submittedName>
        <fullName evidence="1">Uncharacterized protein</fullName>
    </submittedName>
</protein>
<evidence type="ECO:0000313" key="1">
    <source>
        <dbReference type="EMBL" id="MDR6782323.1"/>
    </source>
</evidence>
<accession>A0ACC6KSJ2</accession>
<keyword evidence="2" id="KW-1185">Reference proteome</keyword>
<evidence type="ECO:0000313" key="2">
    <source>
        <dbReference type="Proteomes" id="UP001246858"/>
    </source>
</evidence>
<organism evidence="1 2">
    <name type="scientific">Pedobacter africanus</name>
    <dbReference type="NCBI Taxonomy" id="151894"/>
    <lineage>
        <taxon>Bacteria</taxon>
        <taxon>Pseudomonadati</taxon>
        <taxon>Bacteroidota</taxon>
        <taxon>Sphingobacteriia</taxon>
        <taxon>Sphingobacteriales</taxon>
        <taxon>Sphingobacteriaceae</taxon>
        <taxon>Pedobacter</taxon>
    </lineage>
</organism>
<proteinExistence type="predicted"/>
<sequence length="212" mass="23957">MKSLIKFVLTSVLLVSLLVACTKQNVIDTGVSKAHFDGTIMQYLRQDDYNWKLTVQMIERAGLTDLFEGKLSDHKNITFLGFTSYTVLQYLYANKMDSVNQLSVTFCKETLLKHIVKRKILKEDVPFRARQYLIYAAEQPANKYLTMHTEGGAEIRAYLEHSDFAGVPDAGPVSMFLYSMTGNTFIPLASPNIQPNNGVVHSLGYNYILNNL</sequence>